<dbReference type="Gene3D" id="1.10.630.10">
    <property type="entry name" value="Cytochrome P450"/>
    <property type="match status" value="1"/>
</dbReference>
<dbReference type="PANTHER" id="PTHR24287:SF18">
    <property type="entry name" value="CYTOCHROME P450 MONOOXYGENASE APDE-RELATED"/>
    <property type="match status" value="1"/>
</dbReference>
<gene>
    <name evidence="12" type="ORF">F5Z01DRAFT_693788</name>
</gene>
<keyword evidence="6" id="KW-1133">Transmembrane helix</keyword>
<keyword evidence="11" id="KW-0349">Heme</keyword>
<dbReference type="CDD" id="cd11063">
    <property type="entry name" value="CYP52"/>
    <property type="match status" value="1"/>
</dbReference>
<dbReference type="GO" id="GO:0005506">
    <property type="term" value="F:iron ion binding"/>
    <property type="evidence" value="ECO:0007669"/>
    <property type="project" value="InterPro"/>
</dbReference>
<dbReference type="PRINTS" id="PR01239">
    <property type="entry name" value="EP450IICYP52"/>
</dbReference>
<evidence type="ECO:0000256" key="10">
    <source>
        <dbReference type="ARBA" id="ARBA00023136"/>
    </source>
</evidence>
<evidence type="ECO:0000256" key="2">
    <source>
        <dbReference type="ARBA" id="ARBA00004167"/>
    </source>
</evidence>
<dbReference type="GeneID" id="70297131"/>
<dbReference type="InterPro" id="IPR017972">
    <property type="entry name" value="Cyt_P450_CS"/>
</dbReference>
<dbReference type="InterPro" id="IPR002974">
    <property type="entry name" value="Cyt_P450_E_CYP52_ascomycetes"/>
</dbReference>
<comment type="similarity">
    <text evidence="3 11">Belongs to the cytochrome P450 family.</text>
</comment>
<dbReference type="InterPro" id="IPR001128">
    <property type="entry name" value="Cyt_P450"/>
</dbReference>
<evidence type="ECO:0000256" key="7">
    <source>
        <dbReference type="ARBA" id="ARBA00023002"/>
    </source>
</evidence>
<dbReference type="InterPro" id="IPR036396">
    <property type="entry name" value="Cyt_P450_sf"/>
</dbReference>
<evidence type="ECO:0000256" key="1">
    <source>
        <dbReference type="ARBA" id="ARBA00001971"/>
    </source>
</evidence>
<accession>A0A9P8CKS3</accession>
<dbReference type="RefSeq" id="XP_046114572.1">
    <property type="nucleotide sequence ID" value="XM_046266228.1"/>
</dbReference>
<evidence type="ECO:0000256" key="4">
    <source>
        <dbReference type="ARBA" id="ARBA00022692"/>
    </source>
</evidence>
<keyword evidence="13" id="KW-1185">Reference proteome</keyword>
<protein>
    <submittedName>
        <fullName evidence="12">Cytochrome P450</fullName>
    </submittedName>
</protein>
<proteinExistence type="inferred from homology"/>
<evidence type="ECO:0000313" key="12">
    <source>
        <dbReference type="EMBL" id="KAG9250648.1"/>
    </source>
</evidence>
<dbReference type="SUPFAM" id="SSF48264">
    <property type="entry name" value="Cytochrome P450"/>
    <property type="match status" value="1"/>
</dbReference>
<keyword evidence="10" id="KW-0472">Membrane</keyword>
<dbReference type="Pfam" id="PF00067">
    <property type="entry name" value="p450"/>
    <property type="match status" value="1"/>
</dbReference>
<dbReference type="PRINTS" id="PR00385">
    <property type="entry name" value="P450"/>
</dbReference>
<dbReference type="Proteomes" id="UP000887229">
    <property type="component" value="Unassembled WGS sequence"/>
</dbReference>
<evidence type="ECO:0000256" key="6">
    <source>
        <dbReference type="ARBA" id="ARBA00022989"/>
    </source>
</evidence>
<dbReference type="GO" id="GO:0020037">
    <property type="term" value="F:heme binding"/>
    <property type="evidence" value="ECO:0007669"/>
    <property type="project" value="InterPro"/>
</dbReference>
<dbReference type="AlphaFoldDB" id="A0A9P8CKS3"/>
<reference evidence="12" key="1">
    <citation type="journal article" date="2021" name="IMA Fungus">
        <title>Genomic characterization of three marine fungi, including Emericellopsis atlantica sp. nov. with signatures of a generalist lifestyle and marine biomass degradation.</title>
        <authorList>
            <person name="Hagestad O.C."/>
            <person name="Hou L."/>
            <person name="Andersen J.H."/>
            <person name="Hansen E.H."/>
            <person name="Altermark B."/>
            <person name="Li C."/>
            <person name="Kuhnert E."/>
            <person name="Cox R.J."/>
            <person name="Crous P.W."/>
            <person name="Spatafora J.W."/>
            <person name="Lail K."/>
            <person name="Amirebrahimi M."/>
            <person name="Lipzen A."/>
            <person name="Pangilinan J."/>
            <person name="Andreopoulos W."/>
            <person name="Hayes R.D."/>
            <person name="Ng V."/>
            <person name="Grigoriev I.V."/>
            <person name="Jackson S.A."/>
            <person name="Sutton T.D.S."/>
            <person name="Dobson A.D.W."/>
            <person name="Rama T."/>
        </authorList>
    </citation>
    <scope>NUCLEOTIDE SEQUENCE</scope>
    <source>
        <strain evidence="12">TS7</strain>
    </source>
</reference>
<evidence type="ECO:0000313" key="13">
    <source>
        <dbReference type="Proteomes" id="UP000887229"/>
    </source>
</evidence>
<comment type="cofactor">
    <cofactor evidence="1">
        <name>heme</name>
        <dbReference type="ChEBI" id="CHEBI:30413"/>
    </cofactor>
</comment>
<evidence type="ECO:0000256" key="8">
    <source>
        <dbReference type="ARBA" id="ARBA00023004"/>
    </source>
</evidence>
<evidence type="ECO:0000256" key="3">
    <source>
        <dbReference type="ARBA" id="ARBA00010617"/>
    </source>
</evidence>
<comment type="subcellular location">
    <subcellularLocation>
        <location evidence="2">Membrane</location>
        <topology evidence="2">Single-pass membrane protein</topology>
    </subcellularLocation>
</comment>
<keyword evidence="4" id="KW-0812">Transmembrane</keyword>
<evidence type="ECO:0000256" key="11">
    <source>
        <dbReference type="RuleBase" id="RU000461"/>
    </source>
</evidence>
<organism evidence="12 13">
    <name type="scientific">Emericellopsis atlantica</name>
    <dbReference type="NCBI Taxonomy" id="2614577"/>
    <lineage>
        <taxon>Eukaryota</taxon>
        <taxon>Fungi</taxon>
        <taxon>Dikarya</taxon>
        <taxon>Ascomycota</taxon>
        <taxon>Pezizomycotina</taxon>
        <taxon>Sordariomycetes</taxon>
        <taxon>Hypocreomycetidae</taxon>
        <taxon>Hypocreales</taxon>
        <taxon>Bionectriaceae</taxon>
        <taxon>Emericellopsis</taxon>
    </lineage>
</organism>
<comment type="caution">
    <text evidence="12">The sequence shown here is derived from an EMBL/GenBank/DDBJ whole genome shotgun (WGS) entry which is preliminary data.</text>
</comment>
<dbReference type="InterPro" id="IPR047146">
    <property type="entry name" value="Cyt_P450_E_CYP52_fungi"/>
</dbReference>
<evidence type="ECO:0000256" key="5">
    <source>
        <dbReference type="ARBA" id="ARBA00022723"/>
    </source>
</evidence>
<keyword evidence="5 11" id="KW-0479">Metal-binding</keyword>
<keyword evidence="7 11" id="KW-0560">Oxidoreductase</keyword>
<dbReference type="GO" id="GO:0016712">
    <property type="term" value="F:oxidoreductase activity, acting on paired donors, with incorporation or reduction of molecular oxygen, reduced flavin or flavoprotein as one donor, and incorporation of one atom of oxygen"/>
    <property type="evidence" value="ECO:0007669"/>
    <property type="project" value="InterPro"/>
</dbReference>
<keyword evidence="8 11" id="KW-0408">Iron</keyword>
<keyword evidence="9 11" id="KW-0503">Monooxygenase</keyword>
<dbReference type="GO" id="GO:0016020">
    <property type="term" value="C:membrane"/>
    <property type="evidence" value="ECO:0007669"/>
    <property type="project" value="UniProtKB-SubCell"/>
</dbReference>
<name>A0A9P8CKS3_9HYPO</name>
<dbReference type="PANTHER" id="PTHR24287">
    <property type="entry name" value="P450, PUTATIVE (EUROFUNG)-RELATED"/>
    <property type="match status" value="1"/>
</dbReference>
<dbReference type="OrthoDB" id="1470350at2759"/>
<sequence>MKDYIELLIKGALAFRLIWHLLRRYQTSQFERKFALENGCEPLRPWSAKWPMGLDLLVKVFRYAREERVLRFFVDVIGDSGNTFEQRLLGVTGIDTIDPENIETILSTDFENFTLGLRPAHFKPLLGSGIFTQDGAAWKHSRQLLRPQFASNRRQNFEQIQRCVQGIINDIPENGVVDLQPLCFKLTFSTTMFLLFGDAVEAMDWGKVVGQESRFSAAFSLGQDYLASRGRLNGLYWLVNDKKFREACRVCHEFVDGAVADALEDSDKKRAEKEESYVFIKALLQQTRDPKVLRDQCLNVLLAGRDTTGCCMAWSFRLLARHPHVLSRLRGEVAEHVGTGPEAALPTREQLKKMTYLGLVIKEVLRLYPSVPVNSRSAINTTTLPVGGGPDGRSPVLVPAGTAVGYCVYAMHRRKDLYGEDADEFRPERWEGDNLKNIGWGYLPFNGGPRVCLGQEFALLEVSYTLARFVQLFPRMEVSDMESDVRIGEEKQTLTLVVSCAEGCNLSLRRK</sequence>
<dbReference type="PROSITE" id="PS00086">
    <property type="entry name" value="CYTOCHROME_P450"/>
    <property type="match status" value="1"/>
</dbReference>
<dbReference type="EMBL" id="MU251275">
    <property type="protein sequence ID" value="KAG9250648.1"/>
    <property type="molecule type" value="Genomic_DNA"/>
</dbReference>
<evidence type="ECO:0000256" key="9">
    <source>
        <dbReference type="ARBA" id="ARBA00023033"/>
    </source>
</evidence>